<gene>
    <name evidence="1" type="ORF">APLA_LOCUS10964</name>
</gene>
<reference evidence="1 2" key="1">
    <citation type="submission" date="2020-04" db="EMBL/GenBank/DDBJ databases">
        <authorList>
            <person name="Wallbank WR R."/>
            <person name="Pardo Diaz C."/>
            <person name="Kozak K."/>
            <person name="Martin S."/>
            <person name="Jiggins C."/>
            <person name="Moest M."/>
            <person name="Warren A I."/>
            <person name="Byers J.R.P. K."/>
            <person name="Montejo-Kovacevich G."/>
            <person name="Yen C E."/>
        </authorList>
    </citation>
    <scope>NUCLEOTIDE SEQUENCE [LARGE SCALE GENOMIC DNA]</scope>
</reference>
<comment type="caution">
    <text evidence="1">The sequence shown here is derived from an EMBL/GenBank/DDBJ whole genome shotgun (WGS) entry which is preliminary data.</text>
</comment>
<organism evidence="1 2">
    <name type="scientific">Arctia plantaginis</name>
    <name type="common">Wood tiger moth</name>
    <name type="synonym">Phalaena plantaginis</name>
    <dbReference type="NCBI Taxonomy" id="874455"/>
    <lineage>
        <taxon>Eukaryota</taxon>
        <taxon>Metazoa</taxon>
        <taxon>Ecdysozoa</taxon>
        <taxon>Arthropoda</taxon>
        <taxon>Hexapoda</taxon>
        <taxon>Insecta</taxon>
        <taxon>Pterygota</taxon>
        <taxon>Neoptera</taxon>
        <taxon>Endopterygota</taxon>
        <taxon>Lepidoptera</taxon>
        <taxon>Glossata</taxon>
        <taxon>Ditrysia</taxon>
        <taxon>Noctuoidea</taxon>
        <taxon>Erebidae</taxon>
        <taxon>Arctiinae</taxon>
        <taxon>Arctia</taxon>
    </lineage>
</organism>
<dbReference type="Proteomes" id="UP000494256">
    <property type="component" value="Unassembled WGS sequence"/>
</dbReference>
<dbReference type="AlphaFoldDB" id="A0A8S1AGX5"/>
<proteinExistence type="predicted"/>
<dbReference type="OrthoDB" id="7444416at2759"/>
<dbReference type="EMBL" id="CADEBD010000324">
    <property type="protein sequence ID" value="CAB3245146.1"/>
    <property type="molecule type" value="Genomic_DNA"/>
</dbReference>
<protein>
    <submittedName>
        <fullName evidence="1">Uncharacterized protein</fullName>
    </submittedName>
</protein>
<dbReference type="CDD" id="cd20235">
    <property type="entry name" value="PFM_spherulin-2a-like"/>
    <property type="match status" value="1"/>
</dbReference>
<evidence type="ECO:0000313" key="2">
    <source>
        <dbReference type="Proteomes" id="UP000494256"/>
    </source>
</evidence>
<evidence type="ECO:0000313" key="1">
    <source>
        <dbReference type="EMBL" id="CAB3245146.1"/>
    </source>
</evidence>
<name>A0A8S1AGX5_ARCPL</name>
<sequence>MKIELGKEPKDIFLHDPTFYGHLFRKFKWEPVQRSITVHKTKIVDIIKEDLIIKKHEFINNSTSVVKSKRCIYEMVENTAQSLWSEGGIAEDEIFYHVDFNFTYGHFKYKNKWRSNKTHGARMSFGLTKKRNSIFIKPNETVVTDLIATKMIMIIEVEYKTELIGSAVANYAKLYGTYHFWAPSIQSIMKAANMKNELLTTEEIEVRCFVNPRSQEVVKPAHDVYSSGFKRTGMRKRKRKFE</sequence>
<accession>A0A8S1AGX5</accession>